<dbReference type="RefSeq" id="WP_221289930.1">
    <property type="nucleotide sequence ID" value="NZ_JACHGW010000002.1"/>
</dbReference>
<dbReference type="PANTHER" id="PTHR13285:SF18">
    <property type="entry name" value="PROTEIN-CYSTEINE N-PALMITOYLTRANSFERASE RASP"/>
    <property type="match status" value="1"/>
</dbReference>
<dbReference type="GO" id="GO:0016746">
    <property type="term" value="F:acyltransferase activity"/>
    <property type="evidence" value="ECO:0007669"/>
    <property type="project" value="UniProtKB-KW"/>
</dbReference>
<feature type="transmembrane region" description="Helical" evidence="8">
    <location>
        <begin position="462"/>
        <end position="486"/>
    </location>
</feature>
<keyword evidence="7 9" id="KW-0012">Acyltransferase</keyword>
<dbReference type="EMBL" id="JACHGW010000002">
    <property type="protein sequence ID" value="MBB6049997.1"/>
    <property type="molecule type" value="Genomic_DNA"/>
</dbReference>
<accession>A0A7W9W6X5</accession>
<proteinExistence type="inferred from homology"/>
<dbReference type="GO" id="GO:0042121">
    <property type="term" value="P:alginic acid biosynthetic process"/>
    <property type="evidence" value="ECO:0007669"/>
    <property type="project" value="InterPro"/>
</dbReference>
<keyword evidence="6 7" id="KW-0472">Membrane</keyword>
<feature type="transmembrane region" description="Helical" evidence="8">
    <location>
        <begin position="135"/>
        <end position="153"/>
    </location>
</feature>
<feature type="transmembrane region" description="Helical" evidence="8">
    <location>
        <begin position="421"/>
        <end position="441"/>
    </location>
</feature>
<feature type="transmembrane region" description="Helical" evidence="8">
    <location>
        <begin position="506"/>
        <end position="529"/>
    </location>
</feature>
<dbReference type="InterPro" id="IPR004299">
    <property type="entry name" value="MBOAT_fam"/>
</dbReference>
<comment type="caution">
    <text evidence="9">The sequence shown here is derived from an EMBL/GenBank/DDBJ whole genome shotgun (WGS) entry which is preliminary data.</text>
</comment>
<keyword evidence="3 7" id="KW-1003">Cell membrane</keyword>
<feature type="transmembrane region" description="Helical" evidence="8">
    <location>
        <begin position="77"/>
        <end position="93"/>
    </location>
</feature>
<dbReference type="InterPro" id="IPR051085">
    <property type="entry name" value="MB_O-acyltransferase"/>
</dbReference>
<feature type="transmembrane region" description="Helical" evidence="8">
    <location>
        <begin position="378"/>
        <end position="401"/>
    </location>
</feature>
<gene>
    <name evidence="9" type="ORF">HNQ39_001788</name>
</gene>
<dbReference type="GO" id="GO:0005886">
    <property type="term" value="C:plasma membrane"/>
    <property type="evidence" value="ECO:0007669"/>
    <property type="project" value="UniProtKB-SubCell"/>
</dbReference>
<evidence type="ECO:0000256" key="1">
    <source>
        <dbReference type="ARBA" id="ARBA00004651"/>
    </source>
</evidence>
<keyword evidence="7 9" id="KW-0808">Transferase</keyword>
<evidence type="ECO:0000256" key="3">
    <source>
        <dbReference type="ARBA" id="ARBA00022475"/>
    </source>
</evidence>
<evidence type="ECO:0000256" key="6">
    <source>
        <dbReference type="ARBA" id="ARBA00023136"/>
    </source>
</evidence>
<keyword evidence="5 8" id="KW-1133">Transmembrane helix</keyword>
<evidence type="ECO:0000313" key="9">
    <source>
        <dbReference type="EMBL" id="MBB6049997.1"/>
    </source>
</evidence>
<evidence type="ECO:0000256" key="8">
    <source>
        <dbReference type="SAM" id="Phobius"/>
    </source>
</evidence>
<evidence type="ECO:0000313" key="10">
    <source>
        <dbReference type="Proteomes" id="UP000520814"/>
    </source>
</evidence>
<feature type="transmembrane region" description="Helical" evidence="8">
    <location>
        <begin position="48"/>
        <end position="65"/>
    </location>
</feature>
<keyword evidence="10" id="KW-1185">Reference proteome</keyword>
<dbReference type="AlphaFoldDB" id="A0A7W9W6X5"/>
<dbReference type="Pfam" id="PF03062">
    <property type="entry name" value="MBOAT"/>
    <property type="match status" value="1"/>
</dbReference>
<evidence type="ECO:0000256" key="7">
    <source>
        <dbReference type="PIRNR" id="PIRNR016636"/>
    </source>
</evidence>
<comment type="subcellular location">
    <subcellularLocation>
        <location evidence="1">Cell membrane</location>
        <topology evidence="1">Multi-pass membrane protein</topology>
    </subcellularLocation>
</comment>
<dbReference type="PIRSF" id="PIRSF500217">
    <property type="entry name" value="AlgI"/>
    <property type="match status" value="1"/>
</dbReference>
<comment type="similarity">
    <text evidence="2 7">Belongs to the membrane-bound acyltransferase family.</text>
</comment>
<dbReference type="PIRSF" id="PIRSF016636">
    <property type="entry name" value="AlgI_DltB"/>
    <property type="match status" value="1"/>
</dbReference>
<evidence type="ECO:0000256" key="2">
    <source>
        <dbReference type="ARBA" id="ARBA00010323"/>
    </source>
</evidence>
<feature type="transmembrane region" description="Helical" evidence="8">
    <location>
        <begin position="173"/>
        <end position="191"/>
    </location>
</feature>
<feature type="transmembrane region" description="Helical" evidence="8">
    <location>
        <begin position="6"/>
        <end position="22"/>
    </location>
</feature>
<reference evidence="9 10" key="1">
    <citation type="submission" date="2020-08" db="EMBL/GenBank/DDBJ databases">
        <title>Genomic Encyclopedia of Type Strains, Phase IV (KMG-IV): sequencing the most valuable type-strain genomes for metagenomic binning, comparative biology and taxonomic classification.</title>
        <authorList>
            <person name="Goeker M."/>
        </authorList>
    </citation>
    <scope>NUCLEOTIDE SEQUENCE [LARGE SCALE GENOMIC DNA]</scope>
    <source>
        <strain evidence="9 10">DSM 23562</strain>
    </source>
</reference>
<name>A0A7W9W6X5_ARMRO</name>
<dbReference type="Proteomes" id="UP000520814">
    <property type="component" value="Unassembled WGS sequence"/>
</dbReference>
<sequence length="531" mass="60602">MNYNSLIFWVMFGVIYLIYWKVNHRKQNLLLLVASYIFYGFWDYRFLFLVLLSTIIDFIGGLGVAGREIPSRQRYRLGGLLVGTALVLCTPLSRGRLPHQLSDIAIPLGTLVAVLAYGGLLPYLYALPEAKRRRAFLIISMVANLAILAFFKYFNFFLSSLQTALHLFGITDIPLPLLNIILPAGISFYTFQAMSYTIDIWRKEIEPTSNFQDFALFVCFFPHLVAGPIMRGHTLLPQVIQERTRRQGDTEEGLILVLLGMFKKLVIADNMAPIANAVFYRFTEGTAAGLSGSEVLLGVYAFAFQIYGDFSGYSSIARGISRWLGFELAINFRNPYLAVSPSDFWQRWHISLSSWLRDYLYIPLGGNRQGTARTYGNLLWTMVLGGLWHGASGTFIAWGFYHGMILCLFRFFKVPDPKSWFSIQLRRVLMFHLVCLGWLFFRADTLSAAFQMLKRIVTPGKIPPFALSSLMMILVHCIPILIFEALTKDESQYVRFYEKTWLKKSVIYSALIITTIILNGGQSSEFIYFQF</sequence>
<dbReference type="PANTHER" id="PTHR13285">
    <property type="entry name" value="ACYLTRANSFERASE"/>
    <property type="match status" value="1"/>
</dbReference>
<feature type="transmembrane region" description="Helical" evidence="8">
    <location>
        <begin position="105"/>
        <end position="126"/>
    </location>
</feature>
<evidence type="ECO:0000256" key="4">
    <source>
        <dbReference type="ARBA" id="ARBA00022692"/>
    </source>
</evidence>
<keyword evidence="4 8" id="KW-0812">Transmembrane</keyword>
<dbReference type="InterPro" id="IPR028362">
    <property type="entry name" value="AlgI"/>
</dbReference>
<protein>
    <submittedName>
        <fullName evidence="9">D-alanyl-lipoteichoic acid acyltransferase DltB (MBOAT superfamily)</fullName>
    </submittedName>
</protein>
<evidence type="ECO:0000256" key="5">
    <source>
        <dbReference type="ARBA" id="ARBA00022989"/>
    </source>
</evidence>
<dbReference type="InterPro" id="IPR024194">
    <property type="entry name" value="Ac/AlaTfrase_AlgI/DltB"/>
</dbReference>
<organism evidence="9 10">
    <name type="scientific">Armatimonas rosea</name>
    <dbReference type="NCBI Taxonomy" id="685828"/>
    <lineage>
        <taxon>Bacteria</taxon>
        <taxon>Bacillati</taxon>
        <taxon>Armatimonadota</taxon>
        <taxon>Armatimonadia</taxon>
        <taxon>Armatimonadales</taxon>
        <taxon>Armatimonadaceae</taxon>
        <taxon>Armatimonas</taxon>
    </lineage>
</organism>